<comment type="caution">
    <text evidence="8">The sequence shown here is derived from an EMBL/GenBank/DDBJ whole genome shotgun (WGS) entry which is preliminary data.</text>
</comment>
<keyword evidence="6" id="KW-0325">Glycoprotein</keyword>
<evidence type="ECO:0000256" key="4">
    <source>
        <dbReference type="ARBA" id="ARBA00022729"/>
    </source>
</evidence>
<name>A0AAN6P5X6_9PEZI</name>
<dbReference type="Proteomes" id="UP001303115">
    <property type="component" value="Unassembled WGS sequence"/>
</dbReference>
<evidence type="ECO:0000256" key="2">
    <source>
        <dbReference type="ARBA" id="ARBA00022645"/>
    </source>
</evidence>
<feature type="chain" id="PRO_5042848574" evidence="7">
    <location>
        <begin position="21"/>
        <end position="624"/>
    </location>
</feature>
<dbReference type="EMBL" id="MU854620">
    <property type="protein sequence ID" value="KAK4032356.1"/>
    <property type="molecule type" value="Genomic_DNA"/>
</dbReference>
<evidence type="ECO:0000256" key="6">
    <source>
        <dbReference type="ARBA" id="ARBA00023180"/>
    </source>
</evidence>
<comment type="similarity">
    <text evidence="1">Belongs to the peptidase S10 family.</text>
</comment>
<dbReference type="GO" id="GO:0004185">
    <property type="term" value="F:serine-type carboxypeptidase activity"/>
    <property type="evidence" value="ECO:0007669"/>
    <property type="project" value="InterPro"/>
</dbReference>
<keyword evidence="3" id="KW-0645">Protease</keyword>
<protein>
    <submittedName>
        <fullName evidence="8">Alpha/Beta hydrolase protein</fullName>
    </submittedName>
</protein>
<evidence type="ECO:0000313" key="9">
    <source>
        <dbReference type="Proteomes" id="UP001303115"/>
    </source>
</evidence>
<dbReference type="GO" id="GO:0006508">
    <property type="term" value="P:proteolysis"/>
    <property type="evidence" value="ECO:0007669"/>
    <property type="project" value="UniProtKB-KW"/>
</dbReference>
<dbReference type="SUPFAM" id="SSF53474">
    <property type="entry name" value="alpha/beta-Hydrolases"/>
    <property type="match status" value="1"/>
</dbReference>
<dbReference type="InterPro" id="IPR001563">
    <property type="entry name" value="Peptidase_S10"/>
</dbReference>
<evidence type="ECO:0000256" key="1">
    <source>
        <dbReference type="ARBA" id="ARBA00009431"/>
    </source>
</evidence>
<feature type="signal peptide" evidence="7">
    <location>
        <begin position="1"/>
        <end position="20"/>
    </location>
</feature>
<dbReference type="GO" id="GO:0000324">
    <property type="term" value="C:fungal-type vacuole"/>
    <property type="evidence" value="ECO:0007669"/>
    <property type="project" value="TreeGrafter"/>
</dbReference>
<evidence type="ECO:0000256" key="3">
    <source>
        <dbReference type="ARBA" id="ARBA00022670"/>
    </source>
</evidence>
<dbReference type="AlphaFoldDB" id="A0AAN6P5X6"/>
<gene>
    <name evidence="8" type="ORF">C8A01DRAFT_20563</name>
</gene>
<dbReference type="PRINTS" id="PR00724">
    <property type="entry name" value="CRBOXYPTASEC"/>
</dbReference>
<dbReference type="Pfam" id="PF00450">
    <property type="entry name" value="Peptidase_S10"/>
    <property type="match status" value="1"/>
</dbReference>
<dbReference type="Gene3D" id="3.40.50.1820">
    <property type="entry name" value="alpha/beta hydrolase"/>
    <property type="match status" value="1"/>
</dbReference>
<reference evidence="9" key="1">
    <citation type="journal article" date="2023" name="Mol. Phylogenet. Evol.">
        <title>Genome-scale phylogeny and comparative genomics of the fungal order Sordariales.</title>
        <authorList>
            <person name="Hensen N."/>
            <person name="Bonometti L."/>
            <person name="Westerberg I."/>
            <person name="Brannstrom I.O."/>
            <person name="Guillou S."/>
            <person name="Cros-Aarteil S."/>
            <person name="Calhoun S."/>
            <person name="Haridas S."/>
            <person name="Kuo A."/>
            <person name="Mondo S."/>
            <person name="Pangilinan J."/>
            <person name="Riley R."/>
            <person name="LaButti K."/>
            <person name="Andreopoulos B."/>
            <person name="Lipzen A."/>
            <person name="Chen C."/>
            <person name="Yan M."/>
            <person name="Daum C."/>
            <person name="Ng V."/>
            <person name="Clum A."/>
            <person name="Steindorff A."/>
            <person name="Ohm R.A."/>
            <person name="Martin F."/>
            <person name="Silar P."/>
            <person name="Natvig D.O."/>
            <person name="Lalanne C."/>
            <person name="Gautier V."/>
            <person name="Ament-Velasquez S.L."/>
            <person name="Kruys A."/>
            <person name="Hutchinson M.I."/>
            <person name="Powell A.J."/>
            <person name="Barry K."/>
            <person name="Miller A.N."/>
            <person name="Grigoriev I.V."/>
            <person name="Debuchy R."/>
            <person name="Gladieux P."/>
            <person name="Hiltunen Thoren M."/>
            <person name="Johannesson H."/>
        </authorList>
    </citation>
    <scope>NUCLEOTIDE SEQUENCE [LARGE SCALE GENOMIC DNA]</scope>
    <source>
        <strain evidence="9">CBS 284.82</strain>
    </source>
</reference>
<organism evidence="8 9">
    <name type="scientific">Parachaetomium inaequale</name>
    <dbReference type="NCBI Taxonomy" id="2588326"/>
    <lineage>
        <taxon>Eukaryota</taxon>
        <taxon>Fungi</taxon>
        <taxon>Dikarya</taxon>
        <taxon>Ascomycota</taxon>
        <taxon>Pezizomycotina</taxon>
        <taxon>Sordariomycetes</taxon>
        <taxon>Sordariomycetidae</taxon>
        <taxon>Sordariales</taxon>
        <taxon>Chaetomiaceae</taxon>
        <taxon>Parachaetomium</taxon>
    </lineage>
</organism>
<keyword evidence="2" id="KW-0121">Carboxypeptidase</keyword>
<evidence type="ECO:0000256" key="7">
    <source>
        <dbReference type="SAM" id="SignalP"/>
    </source>
</evidence>
<dbReference type="PANTHER" id="PTHR11802">
    <property type="entry name" value="SERINE PROTEASE FAMILY S10 SERINE CARBOXYPEPTIDASE"/>
    <property type="match status" value="1"/>
</dbReference>
<dbReference type="PROSITE" id="PS00560">
    <property type="entry name" value="CARBOXYPEPT_SER_HIS"/>
    <property type="match status" value="1"/>
</dbReference>
<keyword evidence="4 7" id="KW-0732">Signal</keyword>
<dbReference type="InterPro" id="IPR033124">
    <property type="entry name" value="Ser_caboxypep_his_AS"/>
</dbReference>
<proteinExistence type="inferred from homology"/>
<evidence type="ECO:0000313" key="8">
    <source>
        <dbReference type="EMBL" id="KAK4032356.1"/>
    </source>
</evidence>
<sequence>MKSRTFSGSLVCSLLLGAHAQFPPKREGITVVQSKFHENVSISFKEPGICETTPGVKSYSGYVHLPPNFLEDGDQDYPINTFFWFFEARKDPANAPLAIWLNGGPGGSSMMGLLEENGPCFVGPDSKSTYLNPWSWNNEVNMLYIDQPVQTGFSYDVLTNVTVQLDVEDPSDPVITPADFTDGIPETNNTYRIGTMGSQKMSQTTNTTELSAHAMWHFLQTWLFEFPHYKPNDDRISLWAESYGGHYGPAFFRFFQEQNERIANGSLEHPGAHHLHLDTLGIVNGAIDWSILAESCFEFPYNNTYSLQLYNDSLHASLVHNWTRPSGWRDQLSTCRTALTNAPLNETTTSLCTNISQTLEDACFGTYVTAAARGPYDIAHPLNDPFPPPHHRGYLTQSSVLAALGVPVNYTPTSLAVNTAFNAAFDPLRAGFLDDLAFLLDNNNNSDVKVHLVYGDRDFMANWLGGEKSSLAVPWHGQKVFAEEAGYAPLLLQDGKTEGGLTRQVGGRFSFTRVFQAGHEVPAYQSEAAYEVFRRAMGGWDVPTGRVRVGEGFVTGGPRDVWGVKSEVPGAVGARCYVLKPESCEEEVWRAVVNGTAVVEDWFVVEGEREGGKGVKGGIGGDEL</sequence>
<evidence type="ECO:0000256" key="5">
    <source>
        <dbReference type="ARBA" id="ARBA00022801"/>
    </source>
</evidence>
<accession>A0AAN6P5X6</accession>
<dbReference type="PANTHER" id="PTHR11802:SF189">
    <property type="entry name" value="CARBOXYPEPTIDASE"/>
    <property type="match status" value="1"/>
</dbReference>
<keyword evidence="5 8" id="KW-0378">Hydrolase</keyword>
<dbReference type="InterPro" id="IPR029058">
    <property type="entry name" value="AB_hydrolase_fold"/>
</dbReference>
<keyword evidence="9" id="KW-1185">Reference proteome</keyword>